<sequence length="139" mass="15577">SFPRATAEVEQAMQLVDEYDNLRQKMTADMADSARTVKELLVRMEDLRLCDYSRKLRQALVNVQRVSRGMIADYSKRRGNHRMLLEALRELNLWINRGANLRVGTAQAAVVAGCKRALKDRDAATLVGVISRGGQLGFG</sequence>
<dbReference type="InterPro" id="IPR016616">
    <property type="entry name" value="Bardet-Biedl_syndrome_2_prot"/>
</dbReference>
<dbReference type="PANTHER" id="PTHR32465:SF0">
    <property type="entry name" value="BARDET-BIEDL SYNDROME 2 PROTEIN"/>
    <property type="match status" value="1"/>
</dbReference>
<dbReference type="GO" id="GO:0016020">
    <property type="term" value="C:membrane"/>
    <property type="evidence" value="ECO:0007669"/>
    <property type="project" value="TreeGrafter"/>
</dbReference>
<feature type="domain" description="BBS2 hairpin" evidence="1">
    <location>
        <begin position="3"/>
        <end position="99"/>
    </location>
</feature>
<dbReference type="OMA" id="QSNDMEL"/>
<dbReference type="Proteomes" id="UP000553632">
    <property type="component" value="Unassembled WGS sequence"/>
</dbReference>
<dbReference type="InterPro" id="IPR055380">
    <property type="entry name" value="BBS2_hp_dom"/>
</dbReference>
<protein>
    <submittedName>
        <fullName evidence="2">Bardet-Biedl syndrome 2 protein</fullName>
    </submittedName>
</protein>
<dbReference type="GO" id="GO:0034464">
    <property type="term" value="C:BBSome"/>
    <property type="evidence" value="ECO:0007669"/>
    <property type="project" value="InterPro"/>
</dbReference>
<evidence type="ECO:0000259" key="1">
    <source>
        <dbReference type="Pfam" id="PF23353"/>
    </source>
</evidence>
<gene>
    <name evidence="2" type="primary">BBS2_3</name>
    <name evidence="2" type="ORF">FOZ63_012118</name>
</gene>
<dbReference type="Pfam" id="PF23353">
    <property type="entry name" value="BBS2_hp"/>
    <property type="match status" value="1"/>
</dbReference>
<feature type="non-terminal residue" evidence="2">
    <location>
        <position position="1"/>
    </location>
</feature>
<dbReference type="GO" id="GO:0036064">
    <property type="term" value="C:ciliary basal body"/>
    <property type="evidence" value="ECO:0007669"/>
    <property type="project" value="TreeGrafter"/>
</dbReference>
<evidence type="ECO:0000313" key="2">
    <source>
        <dbReference type="EMBL" id="KAF4739160.1"/>
    </source>
</evidence>
<dbReference type="GO" id="GO:1905515">
    <property type="term" value="P:non-motile cilium assembly"/>
    <property type="evidence" value="ECO:0007669"/>
    <property type="project" value="InterPro"/>
</dbReference>
<dbReference type="PANTHER" id="PTHR32465">
    <property type="entry name" value="BARDET-BIEDL SYNDROME 2 PROTEIN"/>
    <property type="match status" value="1"/>
</dbReference>
<dbReference type="AlphaFoldDB" id="A0A7J6T439"/>
<proteinExistence type="predicted"/>
<evidence type="ECO:0000313" key="3">
    <source>
        <dbReference type="Proteomes" id="UP000553632"/>
    </source>
</evidence>
<organism evidence="2 3">
    <name type="scientific">Perkinsus olseni</name>
    <name type="common">Perkinsus atlanticus</name>
    <dbReference type="NCBI Taxonomy" id="32597"/>
    <lineage>
        <taxon>Eukaryota</taxon>
        <taxon>Sar</taxon>
        <taxon>Alveolata</taxon>
        <taxon>Perkinsozoa</taxon>
        <taxon>Perkinsea</taxon>
        <taxon>Perkinsida</taxon>
        <taxon>Perkinsidae</taxon>
        <taxon>Perkinsus</taxon>
    </lineage>
</organism>
<reference evidence="2 3" key="1">
    <citation type="submission" date="2020-04" db="EMBL/GenBank/DDBJ databases">
        <title>Perkinsus olseni comparative genomics.</title>
        <authorList>
            <person name="Bogema D.R."/>
        </authorList>
    </citation>
    <scope>NUCLEOTIDE SEQUENCE [LARGE SCALE GENOMIC DNA]</scope>
    <source>
        <strain evidence="2 3">ATCC PRA-207</strain>
    </source>
</reference>
<comment type="caution">
    <text evidence="2">The sequence shown here is derived from an EMBL/GenBank/DDBJ whole genome shotgun (WGS) entry which is preliminary data.</text>
</comment>
<keyword evidence="3" id="KW-1185">Reference proteome</keyword>
<name>A0A7J6T439_PEROL</name>
<dbReference type="EMBL" id="JABANO010014101">
    <property type="protein sequence ID" value="KAF4739160.1"/>
    <property type="molecule type" value="Genomic_DNA"/>
</dbReference>
<dbReference type="GO" id="GO:0031514">
    <property type="term" value="C:motile cilium"/>
    <property type="evidence" value="ECO:0007669"/>
    <property type="project" value="TreeGrafter"/>
</dbReference>
<accession>A0A7J6T439</accession>